<feature type="compositionally biased region" description="Polar residues" evidence="1">
    <location>
        <begin position="92"/>
        <end position="105"/>
    </location>
</feature>
<dbReference type="AlphaFoldDB" id="A0A4C1XF57"/>
<dbReference type="EMBL" id="BGZK01000804">
    <property type="protein sequence ID" value="GBP61094.1"/>
    <property type="molecule type" value="Genomic_DNA"/>
</dbReference>
<name>A0A4C1XF57_EUMVA</name>
<evidence type="ECO:0000313" key="3">
    <source>
        <dbReference type="Proteomes" id="UP000299102"/>
    </source>
</evidence>
<feature type="region of interest" description="Disordered" evidence="1">
    <location>
        <begin position="90"/>
        <end position="112"/>
    </location>
</feature>
<evidence type="ECO:0000256" key="1">
    <source>
        <dbReference type="SAM" id="MobiDB-lite"/>
    </source>
</evidence>
<dbReference type="Proteomes" id="UP000299102">
    <property type="component" value="Unassembled WGS sequence"/>
</dbReference>
<organism evidence="2 3">
    <name type="scientific">Eumeta variegata</name>
    <name type="common">Bagworm moth</name>
    <name type="synonym">Eumeta japonica</name>
    <dbReference type="NCBI Taxonomy" id="151549"/>
    <lineage>
        <taxon>Eukaryota</taxon>
        <taxon>Metazoa</taxon>
        <taxon>Ecdysozoa</taxon>
        <taxon>Arthropoda</taxon>
        <taxon>Hexapoda</taxon>
        <taxon>Insecta</taxon>
        <taxon>Pterygota</taxon>
        <taxon>Neoptera</taxon>
        <taxon>Endopterygota</taxon>
        <taxon>Lepidoptera</taxon>
        <taxon>Glossata</taxon>
        <taxon>Ditrysia</taxon>
        <taxon>Tineoidea</taxon>
        <taxon>Psychidae</taxon>
        <taxon>Oiketicinae</taxon>
        <taxon>Eumeta</taxon>
    </lineage>
</organism>
<gene>
    <name evidence="2" type="ORF">EVAR_89760_1</name>
</gene>
<evidence type="ECO:0000313" key="2">
    <source>
        <dbReference type="EMBL" id="GBP61094.1"/>
    </source>
</evidence>
<keyword evidence="3" id="KW-1185">Reference proteome</keyword>
<sequence>MGLRRLVTEFLWPYCGSIIRPWLPYNIKVLVKTIATKMNDFVKKRSIKIKVLIYNKKQIRDKRGSSDDSSADNARGIVKPSILNYVARGKPSSLTEPKQQKTEQFLPQLEPG</sequence>
<comment type="caution">
    <text evidence="2">The sequence shown here is derived from an EMBL/GenBank/DDBJ whole genome shotgun (WGS) entry which is preliminary data.</text>
</comment>
<accession>A0A4C1XF57</accession>
<protein>
    <submittedName>
        <fullName evidence="2">Uncharacterized protein</fullName>
    </submittedName>
</protein>
<reference evidence="2 3" key="1">
    <citation type="journal article" date="2019" name="Commun. Biol.">
        <title>The bagworm genome reveals a unique fibroin gene that provides high tensile strength.</title>
        <authorList>
            <person name="Kono N."/>
            <person name="Nakamura H."/>
            <person name="Ohtoshi R."/>
            <person name="Tomita M."/>
            <person name="Numata K."/>
            <person name="Arakawa K."/>
        </authorList>
    </citation>
    <scope>NUCLEOTIDE SEQUENCE [LARGE SCALE GENOMIC DNA]</scope>
</reference>
<proteinExistence type="predicted"/>